<gene>
    <name evidence="1" type="ORF">BDP27DRAFT_720073</name>
</gene>
<comment type="caution">
    <text evidence="1">The sequence shown here is derived from an EMBL/GenBank/DDBJ whole genome shotgun (WGS) entry which is preliminary data.</text>
</comment>
<organism evidence="1 2">
    <name type="scientific">Rhodocollybia butyracea</name>
    <dbReference type="NCBI Taxonomy" id="206335"/>
    <lineage>
        <taxon>Eukaryota</taxon>
        <taxon>Fungi</taxon>
        <taxon>Dikarya</taxon>
        <taxon>Basidiomycota</taxon>
        <taxon>Agaricomycotina</taxon>
        <taxon>Agaricomycetes</taxon>
        <taxon>Agaricomycetidae</taxon>
        <taxon>Agaricales</taxon>
        <taxon>Marasmiineae</taxon>
        <taxon>Omphalotaceae</taxon>
        <taxon>Rhodocollybia</taxon>
    </lineage>
</organism>
<name>A0A9P5U859_9AGAR</name>
<proteinExistence type="predicted"/>
<evidence type="ECO:0000313" key="1">
    <source>
        <dbReference type="EMBL" id="KAF9069514.1"/>
    </source>
</evidence>
<protein>
    <submittedName>
        <fullName evidence="1">Uncharacterized protein</fullName>
    </submittedName>
</protein>
<evidence type="ECO:0000313" key="2">
    <source>
        <dbReference type="Proteomes" id="UP000772434"/>
    </source>
</evidence>
<sequence>MPLGLHPLTCYTEQILCCQCLYSIESYHGVVAEALKLMGIVDRVTDLRQGCRLASSPWLVGSQGIFLSAWYSFSSLPRCPERVWLGTLPPRLFYLSKTGQISDGGSLTPKSMSRNAVSTPPVQVFGVATDDPPVAYNQVNHQIIHLDCRRPGSVPFRPRLRASLSTAAPVPPRHAGLRFMRCHILRNCNVLLLRRLPRPEILPGYQMNLLPVHTPVAEAFEDN</sequence>
<reference evidence="1" key="1">
    <citation type="submission" date="2020-11" db="EMBL/GenBank/DDBJ databases">
        <authorList>
            <consortium name="DOE Joint Genome Institute"/>
            <person name="Ahrendt S."/>
            <person name="Riley R."/>
            <person name="Andreopoulos W."/>
            <person name="Labutti K."/>
            <person name="Pangilinan J."/>
            <person name="Ruiz-Duenas F.J."/>
            <person name="Barrasa J.M."/>
            <person name="Sanchez-Garcia M."/>
            <person name="Camarero S."/>
            <person name="Miyauchi S."/>
            <person name="Serrano A."/>
            <person name="Linde D."/>
            <person name="Babiker R."/>
            <person name="Drula E."/>
            <person name="Ayuso-Fernandez I."/>
            <person name="Pacheco R."/>
            <person name="Padilla G."/>
            <person name="Ferreira P."/>
            <person name="Barriuso J."/>
            <person name="Kellner H."/>
            <person name="Castanera R."/>
            <person name="Alfaro M."/>
            <person name="Ramirez L."/>
            <person name="Pisabarro A.G."/>
            <person name="Kuo A."/>
            <person name="Tritt A."/>
            <person name="Lipzen A."/>
            <person name="He G."/>
            <person name="Yan M."/>
            <person name="Ng V."/>
            <person name="Cullen D."/>
            <person name="Martin F."/>
            <person name="Rosso M.-N."/>
            <person name="Henrissat B."/>
            <person name="Hibbett D."/>
            <person name="Martinez A.T."/>
            <person name="Grigoriev I.V."/>
        </authorList>
    </citation>
    <scope>NUCLEOTIDE SEQUENCE</scope>
    <source>
        <strain evidence="1">AH 40177</strain>
    </source>
</reference>
<dbReference type="AlphaFoldDB" id="A0A9P5U859"/>
<keyword evidence="2" id="KW-1185">Reference proteome</keyword>
<dbReference type="EMBL" id="JADNRY010000050">
    <property type="protein sequence ID" value="KAF9069514.1"/>
    <property type="molecule type" value="Genomic_DNA"/>
</dbReference>
<dbReference type="Proteomes" id="UP000772434">
    <property type="component" value="Unassembled WGS sequence"/>
</dbReference>
<accession>A0A9P5U859</accession>